<dbReference type="Pfam" id="PF14659">
    <property type="entry name" value="Phage_int_SAM_3"/>
    <property type="match status" value="1"/>
</dbReference>
<protein>
    <submittedName>
        <fullName evidence="9">Integrase family protein</fullName>
    </submittedName>
</protein>
<proteinExistence type="inferred from homology"/>
<dbReference type="Pfam" id="PF00589">
    <property type="entry name" value="Phage_integrase"/>
    <property type="match status" value="1"/>
</dbReference>
<reference evidence="9 10" key="1">
    <citation type="journal article" date="2009" name="Stand. Genomic Sci.">
        <title>Complete genome sequence of Desulfotomaculum acetoxidans type strain (5575).</title>
        <authorList>
            <person name="Spring S."/>
            <person name="Lapidus A."/>
            <person name="Schroder M."/>
            <person name="Gleim D."/>
            <person name="Sims D."/>
            <person name="Meincke L."/>
            <person name="Glavina Del Rio T."/>
            <person name="Tice H."/>
            <person name="Copeland A."/>
            <person name="Cheng J.F."/>
            <person name="Lucas S."/>
            <person name="Chen F."/>
            <person name="Nolan M."/>
            <person name="Bruce D."/>
            <person name="Goodwin L."/>
            <person name="Pitluck S."/>
            <person name="Ivanova N."/>
            <person name="Mavromatis K."/>
            <person name="Mikhailova N."/>
            <person name="Pati A."/>
            <person name="Chen A."/>
            <person name="Palaniappan K."/>
            <person name="Land M."/>
            <person name="Hauser L."/>
            <person name="Chang Y.J."/>
            <person name="Jeffries C.D."/>
            <person name="Chain P."/>
            <person name="Saunders E."/>
            <person name="Brettin T."/>
            <person name="Detter J.C."/>
            <person name="Goker M."/>
            <person name="Bristow J."/>
            <person name="Eisen J.A."/>
            <person name="Markowitz V."/>
            <person name="Hugenholtz P."/>
            <person name="Kyrpides N.C."/>
            <person name="Klenk H.P."/>
            <person name="Han C."/>
        </authorList>
    </citation>
    <scope>NUCLEOTIDE SEQUENCE [LARGE SCALE GENOMIC DNA]</scope>
    <source>
        <strain evidence="10">ATCC 49208 / DSM 771 / VKM B-1644</strain>
    </source>
</reference>
<evidence type="ECO:0000313" key="9">
    <source>
        <dbReference type="EMBL" id="ACV64371.1"/>
    </source>
</evidence>
<evidence type="ECO:0000256" key="2">
    <source>
        <dbReference type="ARBA" id="ARBA00008857"/>
    </source>
</evidence>
<feature type="domain" description="Tyr recombinase" evidence="7">
    <location>
        <begin position="175"/>
        <end position="375"/>
    </location>
</feature>
<gene>
    <name evidence="9" type="ordered locus">Dtox_3662</name>
</gene>
<dbReference type="KEGG" id="dae:Dtox_3662"/>
<dbReference type="InterPro" id="IPR010998">
    <property type="entry name" value="Integrase_recombinase_N"/>
</dbReference>
<evidence type="ECO:0000259" key="7">
    <source>
        <dbReference type="PROSITE" id="PS51898"/>
    </source>
</evidence>
<evidence type="ECO:0000313" key="10">
    <source>
        <dbReference type="Proteomes" id="UP000002217"/>
    </source>
</evidence>
<dbReference type="InterPro" id="IPR044068">
    <property type="entry name" value="CB"/>
</dbReference>
<dbReference type="PROSITE" id="PS51900">
    <property type="entry name" value="CB"/>
    <property type="match status" value="1"/>
</dbReference>
<dbReference type="EMBL" id="CP001720">
    <property type="protein sequence ID" value="ACV64371.1"/>
    <property type="molecule type" value="Genomic_DNA"/>
</dbReference>
<dbReference type="Gene3D" id="1.10.443.10">
    <property type="entry name" value="Intergrase catalytic core"/>
    <property type="match status" value="1"/>
</dbReference>
<dbReference type="CDD" id="cd01189">
    <property type="entry name" value="INT_ICEBs1_C_like"/>
    <property type="match status" value="1"/>
</dbReference>
<keyword evidence="10" id="KW-1185">Reference proteome</keyword>
<dbReference type="eggNOG" id="COG0582">
    <property type="taxonomic scope" value="Bacteria"/>
</dbReference>
<name>C8VWK7_DESAS</name>
<evidence type="ECO:0000256" key="3">
    <source>
        <dbReference type="ARBA" id="ARBA00022908"/>
    </source>
</evidence>
<comment type="similarity">
    <text evidence="2">Belongs to the 'phage' integrase family.</text>
</comment>
<dbReference type="InterPro" id="IPR011010">
    <property type="entry name" value="DNA_brk_join_enz"/>
</dbReference>
<dbReference type="Proteomes" id="UP000002217">
    <property type="component" value="Chromosome"/>
</dbReference>
<dbReference type="HOGENOM" id="CLU_027562_17_1_9"/>
<dbReference type="GO" id="GO:0006310">
    <property type="term" value="P:DNA recombination"/>
    <property type="evidence" value="ECO:0007669"/>
    <property type="project" value="UniProtKB-KW"/>
</dbReference>
<organism evidence="9 10">
    <name type="scientific">Desulfofarcimen acetoxidans (strain ATCC 49208 / DSM 771 / KCTC 5769 / VKM B-1644 / 5575)</name>
    <name type="common">Desulfotomaculum acetoxidans</name>
    <dbReference type="NCBI Taxonomy" id="485916"/>
    <lineage>
        <taxon>Bacteria</taxon>
        <taxon>Bacillati</taxon>
        <taxon>Bacillota</taxon>
        <taxon>Clostridia</taxon>
        <taxon>Eubacteriales</taxon>
        <taxon>Peptococcaceae</taxon>
        <taxon>Desulfofarcimen</taxon>
    </lineage>
</organism>
<evidence type="ECO:0000256" key="4">
    <source>
        <dbReference type="ARBA" id="ARBA00023125"/>
    </source>
</evidence>
<dbReference type="GO" id="GO:0003677">
    <property type="term" value="F:DNA binding"/>
    <property type="evidence" value="ECO:0007669"/>
    <property type="project" value="UniProtKB-UniRule"/>
</dbReference>
<dbReference type="SUPFAM" id="SSF56349">
    <property type="entry name" value="DNA breaking-rejoining enzymes"/>
    <property type="match status" value="1"/>
</dbReference>
<dbReference type="OrthoDB" id="9785687at2"/>
<keyword evidence="3" id="KW-0229">DNA integration</keyword>
<evidence type="ECO:0000259" key="8">
    <source>
        <dbReference type="PROSITE" id="PS51900"/>
    </source>
</evidence>
<dbReference type="InterPro" id="IPR004107">
    <property type="entry name" value="Integrase_SAM-like_N"/>
</dbReference>
<feature type="domain" description="Core-binding (CB)" evidence="8">
    <location>
        <begin position="64"/>
        <end position="154"/>
    </location>
</feature>
<keyword evidence="5" id="KW-0233">DNA recombination</keyword>
<keyword evidence="4 6" id="KW-0238">DNA-binding</keyword>
<sequence length="389" mass="43876">MAGWVESRGKNKWRLNVPDGTGPDGKRITHRKVVEATSEREAKKLLDVFSAEVQKGQYIAPSKLTFKEFSQKWLESKKDLAPKTLYRYKEILNSRILPAMGHLKIEDIKPFHIMQFYGNLQEPGIREDGKEGTLSPATVLYHHRLLTNIFNAAVKWQIILTNPALRVEAPKAKKHKATSYEEEDTAALLSALEEQPLKFQAIVYIALGCGLRRGEIMGLEWKDIDLTKGTLEVRQSSQYLPGHGTFAKSPKNESSERIIAVPTETMSLLKQHRVQQNEQRLQVGGLWQASDRLFTTWDGKPMHPDSITKWFSGFLKNNNLSPLPFHGLRHTAASYMIKAGIPLKNIASRLGHSSPNTTLNIYAHSFKSVDAEAANKMNDILTTRKKGQA</sequence>
<comment type="function">
    <text evidence="1">Site-specific tyrosine recombinase, which acts by catalyzing the cutting and rejoining of the recombining DNA molecules.</text>
</comment>
<dbReference type="RefSeq" id="WP_015759058.1">
    <property type="nucleotide sequence ID" value="NC_013216.1"/>
</dbReference>
<dbReference type="InterPro" id="IPR050090">
    <property type="entry name" value="Tyrosine_recombinase_XerCD"/>
</dbReference>
<dbReference type="InterPro" id="IPR002104">
    <property type="entry name" value="Integrase_catalytic"/>
</dbReference>
<accession>C8VWK7</accession>
<dbReference type="STRING" id="485916.Dtox_3662"/>
<dbReference type="PANTHER" id="PTHR30349">
    <property type="entry name" value="PHAGE INTEGRASE-RELATED"/>
    <property type="match status" value="1"/>
</dbReference>
<dbReference type="Gene3D" id="1.10.150.130">
    <property type="match status" value="1"/>
</dbReference>
<dbReference type="AlphaFoldDB" id="C8VWK7"/>
<dbReference type="GO" id="GO:0015074">
    <property type="term" value="P:DNA integration"/>
    <property type="evidence" value="ECO:0007669"/>
    <property type="project" value="UniProtKB-KW"/>
</dbReference>
<evidence type="ECO:0000256" key="1">
    <source>
        <dbReference type="ARBA" id="ARBA00003283"/>
    </source>
</evidence>
<evidence type="ECO:0000256" key="6">
    <source>
        <dbReference type="PROSITE-ProRule" id="PRU01248"/>
    </source>
</evidence>
<dbReference type="InterPro" id="IPR013762">
    <property type="entry name" value="Integrase-like_cat_sf"/>
</dbReference>
<evidence type="ECO:0000256" key="5">
    <source>
        <dbReference type="ARBA" id="ARBA00023172"/>
    </source>
</evidence>
<dbReference type="PANTHER" id="PTHR30349:SF91">
    <property type="entry name" value="INTA PROTEIN"/>
    <property type="match status" value="1"/>
</dbReference>
<dbReference type="PROSITE" id="PS51898">
    <property type="entry name" value="TYR_RECOMBINASE"/>
    <property type="match status" value="1"/>
</dbReference>